<protein>
    <recommendedName>
        <fullName evidence="1">N-acetyltransferase domain-containing protein</fullName>
    </recommendedName>
</protein>
<proteinExistence type="predicted"/>
<accession>A0A1G4XF17</accession>
<dbReference type="InterPro" id="IPR016181">
    <property type="entry name" value="Acyl_CoA_acyltransferase"/>
</dbReference>
<dbReference type="SUPFAM" id="SSF55729">
    <property type="entry name" value="Acyl-CoA N-acyltransferases (Nat)"/>
    <property type="match status" value="1"/>
</dbReference>
<organism evidence="2 3">
    <name type="scientific">Klenkia marina</name>
    <dbReference type="NCBI Taxonomy" id="1960309"/>
    <lineage>
        <taxon>Bacteria</taxon>
        <taxon>Bacillati</taxon>
        <taxon>Actinomycetota</taxon>
        <taxon>Actinomycetes</taxon>
        <taxon>Geodermatophilales</taxon>
        <taxon>Geodermatophilaceae</taxon>
        <taxon>Klenkia</taxon>
    </lineage>
</organism>
<dbReference type="Gene3D" id="3.40.630.30">
    <property type="match status" value="1"/>
</dbReference>
<feature type="domain" description="N-acetyltransferase" evidence="1">
    <location>
        <begin position="87"/>
        <end position="144"/>
    </location>
</feature>
<evidence type="ECO:0000313" key="2">
    <source>
        <dbReference type="EMBL" id="SCX39830.1"/>
    </source>
</evidence>
<keyword evidence="3" id="KW-1185">Reference proteome</keyword>
<gene>
    <name evidence="2" type="ORF">SAMN03159343_0802</name>
</gene>
<dbReference type="InterPro" id="IPR000182">
    <property type="entry name" value="GNAT_dom"/>
</dbReference>
<dbReference type="Pfam" id="PF00583">
    <property type="entry name" value="Acetyltransf_1"/>
    <property type="match status" value="1"/>
</dbReference>
<dbReference type="CDD" id="cd04301">
    <property type="entry name" value="NAT_SF"/>
    <property type="match status" value="1"/>
</dbReference>
<dbReference type="Proteomes" id="UP000198981">
    <property type="component" value="Unassembled WGS sequence"/>
</dbReference>
<dbReference type="GO" id="GO:0016747">
    <property type="term" value="F:acyltransferase activity, transferring groups other than amino-acyl groups"/>
    <property type="evidence" value="ECO:0007669"/>
    <property type="project" value="InterPro"/>
</dbReference>
<evidence type="ECO:0000259" key="1">
    <source>
        <dbReference type="Pfam" id="PF00583"/>
    </source>
</evidence>
<dbReference type="AlphaFoldDB" id="A0A1G4XF17"/>
<sequence length="197" mass="20643">MGDGHVLVGVASIAFPDGAVVDHPGPPSRPAGWQVEAHVPQPGRAPSRVLVSEDVAPQAPHLWCVLRAAGPQAPGGDVDLVAFSTAHLDDGTLVGAATLEQLDVGWANQVGAVRWSAGTGVVGQVFVAPEHRRLRVAAKLLMVAAGVRVAQGWASLRSDGRLTDLGDTWLTAAPDWWRSRVPERTAHLPPMDLRPGG</sequence>
<dbReference type="EMBL" id="FMUH01000001">
    <property type="protein sequence ID" value="SCX39830.1"/>
    <property type="molecule type" value="Genomic_DNA"/>
</dbReference>
<reference evidence="3" key="1">
    <citation type="submission" date="2016-10" db="EMBL/GenBank/DDBJ databases">
        <authorList>
            <person name="Varghese N."/>
            <person name="Submissions S."/>
        </authorList>
    </citation>
    <scope>NUCLEOTIDE SEQUENCE [LARGE SCALE GENOMIC DNA]</scope>
    <source>
        <strain evidence="3">DSM 45722</strain>
    </source>
</reference>
<name>A0A1G4XF17_9ACTN</name>
<dbReference type="STRING" id="1960309.SAMN03159343_0802"/>
<evidence type="ECO:0000313" key="3">
    <source>
        <dbReference type="Proteomes" id="UP000198981"/>
    </source>
</evidence>